<proteinExistence type="predicted"/>
<reference evidence="2" key="1">
    <citation type="submission" date="2013-10" db="EMBL/GenBank/DDBJ databases">
        <title>Genomic analysis of the causative agents of coccidiosis in chickens.</title>
        <authorList>
            <person name="Reid A.J."/>
            <person name="Blake D."/>
            <person name="Billington K."/>
            <person name="Browne H."/>
            <person name="Dunn M."/>
            <person name="Hung S."/>
            <person name="Kawahara F."/>
            <person name="Miranda-Saavedra D."/>
            <person name="Mourier T."/>
            <person name="Nagra H."/>
            <person name="Otto T.D."/>
            <person name="Rawlings N."/>
            <person name="Sanchez A."/>
            <person name="Sanders M."/>
            <person name="Subramaniam C."/>
            <person name="Tay Y."/>
            <person name="Dear P."/>
            <person name="Doerig C."/>
            <person name="Gruber A."/>
            <person name="Parkinson J."/>
            <person name="Shirley M."/>
            <person name="Wan K.L."/>
            <person name="Berriman M."/>
            <person name="Tomley F."/>
            <person name="Pain A."/>
        </authorList>
    </citation>
    <scope>NUCLEOTIDE SEQUENCE [LARGE SCALE GENOMIC DNA]</scope>
    <source>
        <strain evidence="2">Houghton</strain>
    </source>
</reference>
<gene>
    <name evidence="2" type="ORF">EAH_00031360</name>
</gene>
<dbReference type="EMBL" id="HG672890">
    <property type="protein sequence ID" value="CDI82914.1"/>
    <property type="molecule type" value="Genomic_DNA"/>
</dbReference>
<dbReference type="Proteomes" id="UP000018050">
    <property type="component" value="Unassembled WGS sequence"/>
</dbReference>
<dbReference type="OrthoDB" id="346433at2759"/>
<feature type="compositionally biased region" description="Low complexity" evidence="1">
    <location>
        <begin position="1024"/>
        <end position="1038"/>
    </location>
</feature>
<accession>U6GWG6</accession>
<feature type="region of interest" description="Disordered" evidence="1">
    <location>
        <begin position="1018"/>
        <end position="1038"/>
    </location>
</feature>
<reference evidence="2" key="2">
    <citation type="submission" date="2013-10" db="EMBL/GenBank/DDBJ databases">
        <authorList>
            <person name="Aslett M."/>
        </authorList>
    </citation>
    <scope>NUCLEOTIDE SEQUENCE [LARGE SCALE GENOMIC DNA]</scope>
    <source>
        <strain evidence="2">Houghton</strain>
    </source>
</reference>
<feature type="region of interest" description="Disordered" evidence="1">
    <location>
        <begin position="782"/>
        <end position="807"/>
    </location>
</feature>
<sequence length="1634" mass="172232">MGGRPKPSEGYGLCWKPGRSPAFIVACVEERAVRKGIRVFSPPPVCLWFILLLLLSVLEELRPAAAFSLKGPLYTTAIPSRPSCGGPRCLTVCPQGNSRQGLAHERCASRLLHQSITRKGCPSGRDGGGMNTPEGATQGDLRRRLPASAAAAEGPERALDRQPSESHNPASPSRAEVQSFFSFLLASISLSQQQRQQQQRALPSLSEAVDGVLFLAACAVSPHWVLSVSPSGQRPAGMHQGYPGAASGRSSAQQQQQHDWLLLCSPSPNAHPPETLPVRAVSAFIISLRQLLPRLPQSAITRLIAPLFALGRSIGLGPHAPEEVPEDVRALAEALRLLLHGVLQRATAEAPTLPPADTVQRVSTVCSALTDWNKRLSSTHASRLVPLLLLGAPRNVEGFIQEEDLFDVPTSGDPGGPAAAALAVALHRSGAPLLPWDILQATTSMIEASAAAACHRLQGVGASTQRMQGIVEAPVRLHQRRDGSQEALPQQQQEQHPLKSGALLPMKTAAEELRQLVTARSSWLPVYYLLMRLSGGIWLPAVQQLAEAAAAQGTRLIELFISQQQKQRGHGEAEETPTAAWAAVGRMLHVEMQQLSISLARLHSLRPLRGMGHFAAAAVAFDRFLHEQHVSSSPGRGLPAAAGTSGEAGLAPLKPLLHTCEPPRDLKEAEKRIRFFCSLVTLGATDPSLVPGVAACLPSDAQINSLAVTSTQQPTPKQQLSNSRGAAAATCAQHLPLKLLQRLLFACSWIGEWPLVVMGLKLLRHRLDTLTLQRLLGASTAASSGAGSRNTEQASSKGAAEDDADERHTAELVGKTLALLQKNSSAKWRVLKGGRLSRFSALASSPRSQGEATQLQDALCSLASAATLWAAVSGFEGQRPEDIALLTFSLIPFWIQETSEGAAPVHTQQQIQTIRAAAAVAAAATAEGDKDKQALQQQHRQRLQERLNIAALIGSLKGFHTFSSASGISTARYVDSSAVEFYLSELREKRSPGFTAWPSPLLFLLAYNILRLRRSKGKDTFRGSSDATTNTATASPDAVPVPGRLIGAAGVAQQQPQQLSSEAEAAAAQLLLGVVAAIEESVSFPDAVNAWYREGGPGGPAGGSAKKATSPGNTAQPWTAASVAATPEGTLAPGQGEIRRAGMREVGSFLWALNRAEGGLGAPEAKDTAALLSAAAVAASETPPSPFGNIERHAKVLNLQQAARLAAHNIRRPGGFADKLALYCEAAIRAANDCLLQPGGLLRTSTACPSDTGKGTQPRSFGALAAAAASGVNAVAASGEALGGDYRPQTVLASLRKYCVNIPTICKSPMSLRRQERPPMSWVSTAGVSLGLLLNFFSSCRTEARFHILSGIMHAPLLAAECGLLQLFHLLRPLAATARTGLAESEVLDSEKGDLDHFDDSLRSAAGACDPSTLHSPTAVQQLADPTNSSCGSSMLRLLQGAGAFLFAVAAALLRHAQSISALPSDSPRTAAQLQLLLLASSDFATLLHAHCSFTAAGAAATQEKAQGAGNFPKISVVTASAEFRCVLQELLSIFSSLVVRHAPQIRESLALLAAAAEALSLCGRYVPLPSGSKKALEAFASAAIAALRQPTPYQAGQRGAPGTPSSQVQRGGGAEELRRLATALEALKFVQLK</sequence>
<evidence type="ECO:0000256" key="1">
    <source>
        <dbReference type="SAM" id="MobiDB-lite"/>
    </source>
</evidence>
<evidence type="ECO:0000313" key="2">
    <source>
        <dbReference type="EMBL" id="CDI82914.1"/>
    </source>
</evidence>
<dbReference type="GeneID" id="25271206"/>
<evidence type="ECO:0000313" key="3">
    <source>
        <dbReference type="Proteomes" id="UP000018050"/>
    </source>
</evidence>
<organism evidence="2 3">
    <name type="scientific">Eimeria acervulina</name>
    <name type="common">Coccidian parasite</name>
    <dbReference type="NCBI Taxonomy" id="5801"/>
    <lineage>
        <taxon>Eukaryota</taxon>
        <taxon>Sar</taxon>
        <taxon>Alveolata</taxon>
        <taxon>Apicomplexa</taxon>
        <taxon>Conoidasida</taxon>
        <taxon>Coccidia</taxon>
        <taxon>Eucoccidiorida</taxon>
        <taxon>Eimeriorina</taxon>
        <taxon>Eimeriidae</taxon>
        <taxon>Eimeria</taxon>
    </lineage>
</organism>
<dbReference type="OMA" id="LIPFWIQ"/>
<keyword evidence="3" id="KW-1185">Reference proteome</keyword>
<feature type="region of interest" description="Disordered" evidence="1">
    <location>
        <begin position="118"/>
        <end position="173"/>
    </location>
</feature>
<name>U6GWG6_EIMAC</name>
<protein>
    <submittedName>
        <fullName evidence="2">Uncharacterized protein</fullName>
    </submittedName>
</protein>
<dbReference type="VEuPathDB" id="ToxoDB:EAH_00031360"/>
<dbReference type="RefSeq" id="XP_013247857.1">
    <property type="nucleotide sequence ID" value="XM_013392403.1"/>
</dbReference>
<feature type="region of interest" description="Disordered" evidence="1">
    <location>
        <begin position="1594"/>
        <end position="1613"/>
    </location>
</feature>
<feature type="region of interest" description="Disordered" evidence="1">
    <location>
        <begin position="229"/>
        <end position="251"/>
    </location>
</feature>
<feature type="compositionally biased region" description="Basic and acidic residues" evidence="1">
    <location>
        <begin position="154"/>
        <end position="164"/>
    </location>
</feature>